<evidence type="ECO:0000313" key="1">
    <source>
        <dbReference type="EMBL" id="AJD20135.1"/>
    </source>
</evidence>
<protein>
    <submittedName>
        <fullName evidence="1">Uncharacterized protein</fullName>
    </submittedName>
</protein>
<dbReference type="RefSeq" id="YP_009116722.1">
    <property type="nucleotide sequence ID" value="NC_026242.1"/>
</dbReference>
<name>A0A0B4VFH0_9VIRU</name>
<dbReference type="EMBL" id="KM610234">
    <property type="protein sequence ID" value="AJD20135.1"/>
    <property type="molecule type" value="Genomic_DNA"/>
</dbReference>
<reference evidence="1 2" key="1">
    <citation type="journal article" date="2015" name="J. Virol.">
        <title>The genome of the nucleopolyhedrosis-causing virus from Tipula oleracea sheds new light on the Nudiviridae family.</title>
        <authorList>
            <person name="Bezier A."/>
            <person name="Theze J."/>
            <person name="Gavory F."/>
            <person name="Gaillard J."/>
            <person name="Poulain J."/>
            <person name="Drezen J.M."/>
            <person name="Herniou E.A."/>
        </authorList>
    </citation>
    <scope>NUCLEOTIDE SEQUENCE [LARGE SCALE GENOMIC DNA]</scope>
    <source>
        <strain evidence="1">35</strain>
    </source>
</reference>
<organism evidence="1 2">
    <name type="scientific">Tipula oleracea nudivirus</name>
    <dbReference type="NCBI Taxonomy" id="1546257"/>
    <lineage>
        <taxon>Viruses</taxon>
        <taxon>Viruses incertae sedis</taxon>
        <taxon>Naldaviricetes</taxon>
        <taxon>Lefavirales</taxon>
        <taxon>Nudiviridae</taxon>
        <taxon>Deltanudivirus</taxon>
        <taxon>Deltanudivirus tipoleraceae</taxon>
    </lineage>
</organism>
<keyword evidence="2" id="KW-1185">Reference proteome</keyword>
<dbReference type="KEGG" id="vg:22921789"/>
<dbReference type="GeneID" id="22921789"/>
<dbReference type="Proteomes" id="UP000201058">
    <property type="component" value="Segment"/>
</dbReference>
<proteinExistence type="predicted"/>
<evidence type="ECO:0000313" key="2">
    <source>
        <dbReference type="Proteomes" id="UP000201058"/>
    </source>
</evidence>
<sequence length="63" mass="7701">MYTRNNFFPLHNRQNPKPAKTDVDLFYFFLSQKNIQQQAHVELFFIFSYLKKTYSSTHVLIHF</sequence>
<gene>
    <name evidence="1" type="ORF">TONV_075</name>
</gene>
<accession>A0A0B4VFH0</accession>